<organism evidence="1 2">
    <name type="scientific">Pseudomonas fluorescens</name>
    <dbReference type="NCBI Taxonomy" id="294"/>
    <lineage>
        <taxon>Bacteria</taxon>
        <taxon>Pseudomonadati</taxon>
        <taxon>Pseudomonadota</taxon>
        <taxon>Gammaproteobacteria</taxon>
        <taxon>Pseudomonadales</taxon>
        <taxon>Pseudomonadaceae</taxon>
        <taxon>Pseudomonas</taxon>
    </lineage>
</organism>
<name>A0A2N1EB27_PSEFL</name>
<gene>
    <name evidence="1" type="ORF">CIB54_06620</name>
</gene>
<reference evidence="1 2" key="1">
    <citation type="submission" date="2017-08" db="EMBL/GenBank/DDBJ databases">
        <authorList>
            <person name="de Groot N.N."/>
        </authorList>
    </citation>
    <scope>NUCLEOTIDE SEQUENCE [LARGE SCALE GENOMIC DNA]</scope>
    <source>
        <strain evidence="1 2">PfR 37</strain>
    </source>
</reference>
<proteinExistence type="predicted"/>
<dbReference type="Proteomes" id="UP000233564">
    <property type="component" value="Unassembled WGS sequence"/>
</dbReference>
<sequence>MPHLHLEYTANLAQLDTDKALLRLNHALVASGQFGAEFDIKSRAVKIESFRVGTGLNERGFVAVRLALLSGRSPQVKQQLSQSLLAVLQDLGPWPEGVQVQLSVELRDMDRDAYSKQAVGSDTLQAPS</sequence>
<keyword evidence="1" id="KW-0413">Isomerase</keyword>
<dbReference type="PANTHER" id="PTHR37950:SF1">
    <property type="entry name" value="4-HYDROXYPHENYLACETATE CATABOLISM PROTEIN"/>
    <property type="match status" value="1"/>
</dbReference>
<dbReference type="Pfam" id="PF02962">
    <property type="entry name" value="CHMI"/>
    <property type="match status" value="1"/>
</dbReference>
<dbReference type="AlphaFoldDB" id="A0A2N1EB27"/>
<dbReference type="SUPFAM" id="SSF55331">
    <property type="entry name" value="Tautomerase/MIF"/>
    <property type="match status" value="1"/>
</dbReference>
<dbReference type="Gene3D" id="3.30.429.10">
    <property type="entry name" value="Macrophage Migration Inhibitory Factor"/>
    <property type="match status" value="1"/>
</dbReference>
<evidence type="ECO:0000313" key="2">
    <source>
        <dbReference type="Proteomes" id="UP000233564"/>
    </source>
</evidence>
<dbReference type="InterPro" id="IPR004220">
    <property type="entry name" value="5-COMe_2-OHmuconate_Isoase"/>
</dbReference>
<evidence type="ECO:0000313" key="1">
    <source>
        <dbReference type="EMBL" id="PKH24031.1"/>
    </source>
</evidence>
<dbReference type="RefSeq" id="WP_065949228.1">
    <property type="nucleotide sequence ID" value="NZ_KZ477989.1"/>
</dbReference>
<dbReference type="EMBL" id="NVXX01000009">
    <property type="protein sequence ID" value="PKH24031.1"/>
    <property type="molecule type" value="Genomic_DNA"/>
</dbReference>
<dbReference type="GO" id="GO:0008704">
    <property type="term" value="F:5-carboxymethyl-2-hydroxymuconate delta-isomerase activity"/>
    <property type="evidence" value="ECO:0007669"/>
    <property type="project" value="InterPro"/>
</dbReference>
<accession>A0A2N1EB27</accession>
<dbReference type="PANTHER" id="PTHR37950">
    <property type="entry name" value="4-HYDROXYPHENYLACETATE CATABOLISM PROTEIN"/>
    <property type="match status" value="1"/>
</dbReference>
<comment type="caution">
    <text evidence="1">The sequence shown here is derived from an EMBL/GenBank/DDBJ whole genome shotgun (WGS) entry which is preliminary data.</text>
</comment>
<dbReference type="InterPro" id="IPR014347">
    <property type="entry name" value="Tautomerase/MIF_sf"/>
</dbReference>
<dbReference type="CDD" id="cd00580">
    <property type="entry name" value="CHMI"/>
    <property type="match status" value="1"/>
</dbReference>
<protein>
    <submittedName>
        <fullName evidence="1">5-carboxymethyl-2-hydroxymuconate isomerase</fullName>
    </submittedName>
</protein>